<keyword evidence="2" id="KW-0964">Secreted</keyword>
<keyword evidence="3" id="KW-0732">Signal</keyword>
<dbReference type="SMART" id="SM00110">
    <property type="entry name" value="C1Q"/>
    <property type="match status" value="1"/>
</dbReference>
<dbReference type="Gene3D" id="2.60.120.40">
    <property type="match status" value="1"/>
</dbReference>
<dbReference type="Pfam" id="PF00386">
    <property type="entry name" value="C1q"/>
    <property type="match status" value="1"/>
</dbReference>
<evidence type="ECO:0000256" key="2">
    <source>
        <dbReference type="ARBA" id="ARBA00022525"/>
    </source>
</evidence>
<dbReference type="InterPro" id="IPR008983">
    <property type="entry name" value="Tumour_necrosis_fac-like_dom"/>
</dbReference>
<proteinExistence type="predicted"/>
<dbReference type="Proteomes" id="UP000683360">
    <property type="component" value="Unassembled WGS sequence"/>
</dbReference>
<feature type="domain" description="C1q" evidence="4">
    <location>
        <begin position="38"/>
        <end position="169"/>
    </location>
</feature>
<protein>
    <submittedName>
        <fullName evidence="5">C1QL</fullName>
    </submittedName>
</protein>
<dbReference type="InterPro" id="IPR001073">
    <property type="entry name" value="C1q_dom"/>
</dbReference>
<dbReference type="AlphaFoldDB" id="A0A8S3R7X8"/>
<keyword evidence="6" id="KW-1185">Reference proteome</keyword>
<comment type="subcellular location">
    <subcellularLocation>
        <location evidence="1">Secreted</location>
    </subcellularLocation>
</comment>
<accession>A0A8S3R7X8</accession>
<dbReference type="PANTHER" id="PTHR22923">
    <property type="entry name" value="CEREBELLIN-RELATED"/>
    <property type="match status" value="1"/>
</dbReference>
<dbReference type="PANTHER" id="PTHR22923:SF116">
    <property type="entry name" value="C1Q DOMAIN-CONTAINING PROTEIN"/>
    <property type="match status" value="1"/>
</dbReference>
<evidence type="ECO:0000313" key="5">
    <source>
        <dbReference type="EMBL" id="CAG2204757.1"/>
    </source>
</evidence>
<evidence type="ECO:0000256" key="1">
    <source>
        <dbReference type="ARBA" id="ARBA00004613"/>
    </source>
</evidence>
<dbReference type="SUPFAM" id="SSF49842">
    <property type="entry name" value="TNF-like"/>
    <property type="match status" value="1"/>
</dbReference>
<sequence>MSQIQGSCDSKLENNLFKDLLNMMLKLKGSGSCPSGIRGKGVPAFSASLSTGKSFSGSTKVIFDKVWANIGDGYDSRSGIFTAPQSGVYQFSCTIMRNEKDVSVYLFQNEIKTVAILPGSIKDFAPGTLNIVLKLKKDDKVFIRNGQSQQIYSESGSHFSMFSGFMISN</sequence>
<gene>
    <name evidence="5" type="ORF">MEDL_19215</name>
</gene>
<dbReference type="InterPro" id="IPR050822">
    <property type="entry name" value="Cerebellin_Synaptic_Org"/>
</dbReference>
<evidence type="ECO:0000256" key="3">
    <source>
        <dbReference type="ARBA" id="ARBA00022729"/>
    </source>
</evidence>
<reference evidence="5" key="1">
    <citation type="submission" date="2021-03" db="EMBL/GenBank/DDBJ databases">
        <authorList>
            <person name="Bekaert M."/>
        </authorList>
    </citation>
    <scope>NUCLEOTIDE SEQUENCE</scope>
</reference>
<dbReference type="PRINTS" id="PR00007">
    <property type="entry name" value="COMPLEMNTC1Q"/>
</dbReference>
<dbReference type="EMBL" id="CAJPWZ010000983">
    <property type="protein sequence ID" value="CAG2204757.1"/>
    <property type="molecule type" value="Genomic_DNA"/>
</dbReference>
<comment type="caution">
    <text evidence="5">The sequence shown here is derived from an EMBL/GenBank/DDBJ whole genome shotgun (WGS) entry which is preliminary data.</text>
</comment>
<organism evidence="5 6">
    <name type="scientific">Mytilus edulis</name>
    <name type="common">Blue mussel</name>
    <dbReference type="NCBI Taxonomy" id="6550"/>
    <lineage>
        <taxon>Eukaryota</taxon>
        <taxon>Metazoa</taxon>
        <taxon>Spiralia</taxon>
        <taxon>Lophotrochozoa</taxon>
        <taxon>Mollusca</taxon>
        <taxon>Bivalvia</taxon>
        <taxon>Autobranchia</taxon>
        <taxon>Pteriomorphia</taxon>
        <taxon>Mytilida</taxon>
        <taxon>Mytiloidea</taxon>
        <taxon>Mytilidae</taxon>
        <taxon>Mytilinae</taxon>
        <taxon>Mytilus</taxon>
    </lineage>
</organism>
<evidence type="ECO:0000259" key="4">
    <source>
        <dbReference type="PROSITE" id="PS50871"/>
    </source>
</evidence>
<dbReference type="OrthoDB" id="6161780at2759"/>
<evidence type="ECO:0000313" key="6">
    <source>
        <dbReference type="Proteomes" id="UP000683360"/>
    </source>
</evidence>
<dbReference type="PROSITE" id="PS50871">
    <property type="entry name" value="C1Q"/>
    <property type="match status" value="1"/>
</dbReference>
<name>A0A8S3R7X8_MYTED</name>
<dbReference type="GO" id="GO:0005576">
    <property type="term" value="C:extracellular region"/>
    <property type="evidence" value="ECO:0007669"/>
    <property type="project" value="UniProtKB-SubCell"/>
</dbReference>